<name>A0A0G0MA18_9BACT</name>
<dbReference type="Proteomes" id="UP000034022">
    <property type="component" value="Unassembled WGS sequence"/>
</dbReference>
<dbReference type="SUPFAM" id="SSF46785">
    <property type="entry name" value="Winged helix' DNA-binding domain"/>
    <property type="match status" value="1"/>
</dbReference>
<dbReference type="Pfam" id="PF12802">
    <property type="entry name" value="MarR_2"/>
    <property type="match status" value="1"/>
</dbReference>
<gene>
    <name evidence="2" type="ORF">US91_C0004G0034</name>
</gene>
<dbReference type="PANTHER" id="PTHR33164:SF106">
    <property type="entry name" value="TRANSCRIPTIONAL REGULATORY PROTEIN"/>
    <property type="match status" value="1"/>
</dbReference>
<dbReference type="GO" id="GO:0003700">
    <property type="term" value="F:DNA-binding transcription factor activity"/>
    <property type="evidence" value="ECO:0007669"/>
    <property type="project" value="InterPro"/>
</dbReference>
<accession>A0A0G0MA18</accession>
<evidence type="ECO:0000313" key="2">
    <source>
        <dbReference type="EMBL" id="KKQ70549.1"/>
    </source>
</evidence>
<dbReference type="EMBL" id="LBUU01000004">
    <property type="protein sequence ID" value="KKQ70549.1"/>
    <property type="molecule type" value="Genomic_DNA"/>
</dbReference>
<organism evidence="2 3">
    <name type="scientific">Candidatus Falkowbacteria bacterium GW2011_GWE1_38_31</name>
    <dbReference type="NCBI Taxonomy" id="1618638"/>
    <lineage>
        <taxon>Bacteria</taxon>
        <taxon>Candidatus Falkowiibacteriota</taxon>
    </lineage>
</organism>
<evidence type="ECO:0000313" key="3">
    <source>
        <dbReference type="Proteomes" id="UP000034022"/>
    </source>
</evidence>
<dbReference type="Gene3D" id="1.10.10.10">
    <property type="entry name" value="Winged helix-like DNA-binding domain superfamily/Winged helix DNA-binding domain"/>
    <property type="match status" value="1"/>
</dbReference>
<comment type="caution">
    <text evidence="2">The sequence shown here is derived from an EMBL/GenBank/DDBJ whole genome shotgun (WGS) entry which is preliminary data.</text>
</comment>
<dbReference type="InterPro" id="IPR039422">
    <property type="entry name" value="MarR/SlyA-like"/>
</dbReference>
<dbReference type="InterPro" id="IPR036388">
    <property type="entry name" value="WH-like_DNA-bd_sf"/>
</dbReference>
<reference evidence="2 3" key="1">
    <citation type="journal article" date="2015" name="Nature">
        <title>rRNA introns, odd ribosomes, and small enigmatic genomes across a large radiation of phyla.</title>
        <authorList>
            <person name="Brown C.T."/>
            <person name="Hug L.A."/>
            <person name="Thomas B.C."/>
            <person name="Sharon I."/>
            <person name="Castelle C.J."/>
            <person name="Singh A."/>
            <person name="Wilkins M.J."/>
            <person name="Williams K.H."/>
            <person name="Banfield J.F."/>
        </authorList>
    </citation>
    <scope>NUCLEOTIDE SEQUENCE [LARGE SCALE GENOMIC DNA]</scope>
</reference>
<proteinExistence type="predicted"/>
<dbReference type="PANTHER" id="PTHR33164">
    <property type="entry name" value="TRANSCRIPTIONAL REGULATOR, MARR FAMILY"/>
    <property type="match status" value="1"/>
</dbReference>
<dbReference type="AlphaFoldDB" id="A0A0G0MA18"/>
<dbReference type="GO" id="GO:0006950">
    <property type="term" value="P:response to stress"/>
    <property type="evidence" value="ECO:0007669"/>
    <property type="project" value="TreeGrafter"/>
</dbReference>
<evidence type="ECO:0000259" key="1">
    <source>
        <dbReference type="PROSITE" id="PS50995"/>
    </source>
</evidence>
<dbReference type="SMART" id="SM00347">
    <property type="entry name" value="HTH_MARR"/>
    <property type="match status" value="1"/>
</dbReference>
<dbReference type="InterPro" id="IPR000835">
    <property type="entry name" value="HTH_MarR-typ"/>
</dbReference>
<dbReference type="PROSITE" id="PS50995">
    <property type="entry name" value="HTH_MARR_2"/>
    <property type="match status" value="1"/>
</dbReference>
<protein>
    <submittedName>
        <fullName evidence="2">Transcriptional regulator</fullName>
    </submittedName>
</protein>
<sequence>MQIPNKEANNIKKIFKINNLFFLLQQENILENRIKHKIARVSGFNANENICLEYLLDNDKVSAGDLAKLTDLTTGAITALIDRLEKGGFIVRVADKNDRRKIILKLKSRPPKLSEELSRVNPFTGREMPQELRSVVEDFGKNFNLILEQYNEEQLAVLTSFFENLVHIQKKAVEKLS</sequence>
<feature type="domain" description="HTH marR-type" evidence="1">
    <location>
        <begin position="17"/>
        <end position="167"/>
    </location>
</feature>
<dbReference type="InterPro" id="IPR036390">
    <property type="entry name" value="WH_DNA-bd_sf"/>
</dbReference>